<keyword evidence="8" id="KW-0378">Hydrolase</keyword>
<evidence type="ECO:0000313" key="14">
    <source>
        <dbReference type="EMBL" id="RMB11820.1"/>
    </source>
</evidence>
<proteinExistence type="inferred from homology"/>
<keyword evidence="9" id="KW-0408">Iron</keyword>
<dbReference type="OrthoDB" id="5290748at2"/>
<evidence type="ECO:0000256" key="9">
    <source>
        <dbReference type="ARBA" id="ARBA00023004"/>
    </source>
</evidence>
<dbReference type="InterPro" id="IPR051536">
    <property type="entry name" value="UDG_Type-4/5"/>
</dbReference>
<keyword evidence="10" id="KW-0411">Iron-sulfur</keyword>
<dbReference type="SMART" id="SM00987">
    <property type="entry name" value="UreE_C"/>
    <property type="match status" value="1"/>
</dbReference>
<dbReference type="SUPFAM" id="SSF52141">
    <property type="entry name" value="Uracil-DNA glycosylase-like"/>
    <property type="match status" value="1"/>
</dbReference>
<accession>A0A3M0CTS6</accession>
<reference evidence="14 15" key="1">
    <citation type="submission" date="2018-10" db="EMBL/GenBank/DDBJ databases">
        <title>Genomic Encyclopedia of Archaeal and Bacterial Type Strains, Phase II (KMG-II): from individual species to whole genera.</title>
        <authorList>
            <person name="Goeker M."/>
        </authorList>
    </citation>
    <scope>NUCLEOTIDE SEQUENCE [LARGE SCALE GENOMIC DNA]</scope>
    <source>
        <strain evidence="14 15">DSM 25217</strain>
    </source>
</reference>
<dbReference type="InterPro" id="IPR005122">
    <property type="entry name" value="Uracil-DNA_glycosylase-like"/>
</dbReference>
<comment type="catalytic activity">
    <reaction evidence="1">
        <text>Hydrolyzes single-stranded DNA or mismatched double-stranded DNA and polynucleotides, releasing free uracil.</text>
        <dbReference type="EC" id="3.2.2.27"/>
    </reaction>
</comment>
<evidence type="ECO:0000256" key="3">
    <source>
        <dbReference type="ARBA" id="ARBA00012030"/>
    </source>
</evidence>
<comment type="similarity">
    <text evidence="2">Belongs to the uracil-DNA glycosylase (UDG) superfamily. Type 4 (UDGa) family.</text>
</comment>
<protein>
    <recommendedName>
        <fullName evidence="4">Type-4 uracil-DNA glycosylase</fullName>
        <ecNumber evidence="3">3.2.2.27</ecNumber>
    </recommendedName>
</protein>
<evidence type="ECO:0000256" key="12">
    <source>
        <dbReference type="SAM" id="MobiDB-lite"/>
    </source>
</evidence>
<evidence type="ECO:0000313" key="15">
    <source>
        <dbReference type="Proteomes" id="UP000271227"/>
    </source>
</evidence>
<dbReference type="CDD" id="cd10030">
    <property type="entry name" value="UDG-F4_TTUDGA_SPO1dp_like"/>
    <property type="match status" value="1"/>
</dbReference>
<dbReference type="InParanoid" id="A0A3M0CTS6"/>
<evidence type="ECO:0000256" key="8">
    <source>
        <dbReference type="ARBA" id="ARBA00022801"/>
    </source>
</evidence>
<dbReference type="AlphaFoldDB" id="A0A3M0CTS6"/>
<dbReference type="GO" id="GO:0046872">
    <property type="term" value="F:metal ion binding"/>
    <property type="evidence" value="ECO:0007669"/>
    <property type="project" value="UniProtKB-KW"/>
</dbReference>
<keyword evidence="7" id="KW-0227">DNA damage</keyword>
<dbReference type="PANTHER" id="PTHR33693">
    <property type="entry name" value="TYPE-5 URACIL-DNA GLYCOSYLASE"/>
    <property type="match status" value="1"/>
</dbReference>
<dbReference type="GO" id="GO:0051539">
    <property type="term" value="F:4 iron, 4 sulfur cluster binding"/>
    <property type="evidence" value="ECO:0007669"/>
    <property type="project" value="UniProtKB-KW"/>
</dbReference>
<keyword evidence="6" id="KW-0479">Metal-binding</keyword>
<dbReference type="Proteomes" id="UP000271227">
    <property type="component" value="Unassembled WGS sequence"/>
</dbReference>
<gene>
    <name evidence="14" type="ORF">BXY39_0305</name>
</gene>
<evidence type="ECO:0000256" key="7">
    <source>
        <dbReference type="ARBA" id="ARBA00022763"/>
    </source>
</evidence>
<evidence type="ECO:0000256" key="2">
    <source>
        <dbReference type="ARBA" id="ARBA00006521"/>
    </source>
</evidence>
<keyword evidence="15" id="KW-1185">Reference proteome</keyword>
<dbReference type="RefSeq" id="WP_121937058.1">
    <property type="nucleotide sequence ID" value="NZ_REFR01000009.1"/>
</dbReference>
<dbReference type="SMART" id="SM00986">
    <property type="entry name" value="UDG"/>
    <property type="match status" value="1"/>
</dbReference>
<evidence type="ECO:0000259" key="13">
    <source>
        <dbReference type="SMART" id="SM00986"/>
    </source>
</evidence>
<name>A0A3M0CTS6_9PROT</name>
<dbReference type="NCBIfam" id="TIGR00758">
    <property type="entry name" value="UDG_fam4"/>
    <property type="match status" value="1"/>
</dbReference>
<evidence type="ECO:0000256" key="11">
    <source>
        <dbReference type="ARBA" id="ARBA00023204"/>
    </source>
</evidence>
<keyword evidence="11" id="KW-0234">DNA repair</keyword>
<evidence type="ECO:0000256" key="6">
    <source>
        <dbReference type="ARBA" id="ARBA00022723"/>
    </source>
</evidence>
<dbReference type="GO" id="GO:0006281">
    <property type="term" value="P:DNA repair"/>
    <property type="evidence" value="ECO:0007669"/>
    <property type="project" value="UniProtKB-KW"/>
</dbReference>
<evidence type="ECO:0000256" key="1">
    <source>
        <dbReference type="ARBA" id="ARBA00001400"/>
    </source>
</evidence>
<dbReference type="Gene3D" id="3.40.470.10">
    <property type="entry name" value="Uracil-DNA glycosylase-like domain"/>
    <property type="match status" value="1"/>
</dbReference>
<feature type="region of interest" description="Disordered" evidence="12">
    <location>
        <begin position="35"/>
        <end position="63"/>
    </location>
</feature>
<dbReference type="EC" id="3.2.2.27" evidence="3"/>
<comment type="caution">
    <text evidence="14">The sequence shown here is derived from an EMBL/GenBank/DDBJ whole genome shotgun (WGS) entry which is preliminary data.</text>
</comment>
<dbReference type="GO" id="GO:0004844">
    <property type="term" value="F:uracil DNA N-glycosylase activity"/>
    <property type="evidence" value="ECO:0007669"/>
    <property type="project" value="UniProtKB-EC"/>
</dbReference>
<dbReference type="Pfam" id="PF03167">
    <property type="entry name" value="UDG"/>
    <property type="match status" value="1"/>
</dbReference>
<feature type="domain" description="Uracil-DNA glycosylase-like" evidence="13">
    <location>
        <begin position="111"/>
        <end position="262"/>
    </location>
</feature>
<evidence type="ECO:0000256" key="10">
    <source>
        <dbReference type="ARBA" id="ARBA00023014"/>
    </source>
</evidence>
<dbReference type="PANTHER" id="PTHR33693:SF1">
    <property type="entry name" value="TYPE-4 URACIL-DNA GLYCOSYLASE"/>
    <property type="match status" value="1"/>
</dbReference>
<dbReference type="EMBL" id="REFR01000009">
    <property type="protein sequence ID" value="RMB11820.1"/>
    <property type="molecule type" value="Genomic_DNA"/>
</dbReference>
<evidence type="ECO:0000256" key="5">
    <source>
        <dbReference type="ARBA" id="ARBA00022485"/>
    </source>
</evidence>
<organism evidence="14 15">
    <name type="scientific">Eilatimonas milleporae</name>
    <dbReference type="NCBI Taxonomy" id="911205"/>
    <lineage>
        <taxon>Bacteria</taxon>
        <taxon>Pseudomonadati</taxon>
        <taxon>Pseudomonadota</taxon>
        <taxon>Alphaproteobacteria</taxon>
        <taxon>Kordiimonadales</taxon>
        <taxon>Kordiimonadaceae</taxon>
        <taxon>Eilatimonas</taxon>
    </lineage>
</organism>
<dbReference type="InterPro" id="IPR005273">
    <property type="entry name" value="Ura-DNA_glyco_family4"/>
</dbReference>
<dbReference type="InterPro" id="IPR036895">
    <property type="entry name" value="Uracil-DNA_glycosylase-like_sf"/>
</dbReference>
<keyword evidence="5" id="KW-0004">4Fe-4S</keyword>
<sequence length="270" mass="28946">MSPSENTALAALDWLVAMGADDMVGTVPVNRFAPPPVTDAAAQDRIQGQSGPPPKATPTPIAAKPVQPAFGAGPVAAAEAAARVSSLDELHDAMRAIDGGVYKRSAKSFVFSDGTRKAPLMVIGEAPGAEEDRTGKPFVGPSGHLLDKMLAAAGYSRDRNAYITNIVPWRPLGNRNPEPAMVSMYLPFLHKHIELSGPKVVLLMGAVAAKTLLETEEGITRMRGKWREIRLGSGVFDAMPTYHPAYLLRQPHAKGLAWRDLLTVRDRIKA</sequence>
<evidence type="ECO:0000256" key="4">
    <source>
        <dbReference type="ARBA" id="ARBA00019403"/>
    </source>
</evidence>